<evidence type="ECO:0000256" key="2">
    <source>
        <dbReference type="SAM" id="MobiDB-lite"/>
    </source>
</evidence>
<dbReference type="AlphaFoldDB" id="A0A9P6LEH7"/>
<evidence type="ECO:0000256" key="1">
    <source>
        <dbReference type="SAM" id="Coils"/>
    </source>
</evidence>
<dbReference type="Pfam" id="PF01926">
    <property type="entry name" value="MMR_HSR1"/>
    <property type="match status" value="1"/>
</dbReference>
<name>A0A9P6LEH7_9PEZI</name>
<evidence type="ECO:0000313" key="5">
    <source>
        <dbReference type="Proteomes" id="UP000781932"/>
    </source>
</evidence>
<evidence type="ECO:0000259" key="3">
    <source>
        <dbReference type="Pfam" id="PF01926"/>
    </source>
</evidence>
<dbReference type="EMBL" id="JAATWM020000068">
    <property type="protein sequence ID" value="KAF9869565.1"/>
    <property type="molecule type" value="Genomic_DNA"/>
</dbReference>
<dbReference type="SUPFAM" id="SSF52540">
    <property type="entry name" value="P-loop containing nucleoside triphosphate hydrolases"/>
    <property type="match status" value="1"/>
</dbReference>
<proteinExistence type="predicted"/>
<dbReference type="InterPro" id="IPR027417">
    <property type="entry name" value="P-loop_NTPase"/>
</dbReference>
<sequence>MGVTGAGKSSFISLLCNNKARVEHKLNAGTTKVEVHALELSPERTIYLIDTPGFDDVDKSDADVLRDIGNWLVGSYTHKIKLHGIIYLHRISEARMKGSAKRNILMFQELCGEDALKKVILASTMWDTEPRHVAEGRERQLIETPQWWGWMMDRGSQVYRHYNTSESAMKIVRVLADGGSKVKLDLQTQMVDENLSLYETTAGKSLNKELDKERAKWSRELAKVEKEKEEALRNGKQEAADIMQEMRIEYREKLAKMEEERKKLFDGNKRNVRRTRDKNVRDENMRGESMRGEKLKGWKDVNKKRERHENKSNACERNMREGIKRDGSRRKPNAKRNNEEGSSRKLKNGRSPARPWFHTRRRQLRQEVGTMSPWFRIRHCHLATLSLPPTLLPTLHLTLIPTLPPTLPPTLLHRPLVSLLSGWLSAITNTVLL</sequence>
<keyword evidence="5" id="KW-1185">Reference proteome</keyword>
<feature type="region of interest" description="Disordered" evidence="2">
    <location>
        <begin position="265"/>
        <end position="359"/>
    </location>
</feature>
<dbReference type="OrthoDB" id="8954335at2759"/>
<feature type="compositionally biased region" description="Basic and acidic residues" evidence="2">
    <location>
        <begin position="317"/>
        <end position="326"/>
    </location>
</feature>
<accession>A0A9P6LEH7</accession>
<dbReference type="RefSeq" id="XP_038739026.1">
    <property type="nucleotide sequence ID" value="XM_038895669.1"/>
</dbReference>
<reference evidence="4" key="1">
    <citation type="submission" date="2020-03" db="EMBL/GenBank/DDBJ databases">
        <authorList>
            <person name="He L."/>
        </authorList>
    </citation>
    <scope>NUCLEOTIDE SEQUENCE</scope>
    <source>
        <strain evidence="4">CkLH20</strain>
    </source>
</reference>
<dbReference type="GeneID" id="62168743"/>
<feature type="domain" description="G" evidence="3">
    <location>
        <begin position="1"/>
        <end position="60"/>
    </location>
</feature>
<gene>
    <name evidence="4" type="ORF">CkaCkLH20_12958</name>
</gene>
<dbReference type="GO" id="GO:0005525">
    <property type="term" value="F:GTP binding"/>
    <property type="evidence" value="ECO:0007669"/>
    <property type="project" value="InterPro"/>
</dbReference>
<feature type="coiled-coil region" evidence="1">
    <location>
        <begin position="207"/>
        <end position="263"/>
    </location>
</feature>
<dbReference type="Proteomes" id="UP000781932">
    <property type="component" value="Unassembled WGS sequence"/>
</dbReference>
<keyword evidence="1" id="KW-0175">Coiled coil</keyword>
<protein>
    <recommendedName>
        <fullName evidence="3">G domain-containing protein</fullName>
    </recommendedName>
</protein>
<dbReference type="InterPro" id="IPR006073">
    <property type="entry name" value="GTP-bd"/>
</dbReference>
<organism evidence="4 5">
    <name type="scientific">Colletotrichum karsti</name>
    <dbReference type="NCBI Taxonomy" id="1095194"/>
    <lineage>
        <taxon>Eukaryota</taxon>
        <taxon>Fungi</taxon>
        <taxon>Dikarya</taxon>
        <taxon>Ascomycota</taxon>
        <taxon>Pezizomycotina</taxon>
        <taxon>Sordariomycetes</taxon>
        <taxon>Hypocreomycetidae</taxon>
        <taxon>Glomerellales</taxon>
        <taxon>Glomerellaceae</taxon>
        <taxon>Colletotrichum</taxon>
        <taxon>Colletotrichum boninense species complex</taxon>
    </lineage>
</organism>
<reference evidence="4" key="2">
    <citation type="submission" date="2020-11" db="EMBL/GenBank/DDBJ databases">
        <title>Whole genome sequencing of Colletotrichum sp.</title>
        <authorList>
            <person name="Li H."/>
        </authorList>
    </citation>
    <scope>NUCLEOTIDE SEQUENCE</scope>
    <source>
        <strain evidence="4">CkLH20</strain>
    </source>
</reference>
<dbReference type="Gene3D" id="3.40.50.300">
    <property type="entry name" value="P-loop containing nucleotide triphosphate hydrolases"/>
    <property type="match status" value="1"/>
</dbReference>
<comment type="caution">
    <text evidence="4">The sequence shown here is derived from an EMBL/GenBank/DDBJ whole genome shotgun (WGS) entry which is preliminary data.</text>
</comment>
<feature type="compositionally biased region" description="Basic and acidic residues" evidence="2">
    <location>
        <begin position="277"/>
        <end position="311"/>
    </location>
</feature>
<evidence type="ECO:0000313" key="4">
    <source>
        <dbReference type="EMBL" id="KAF9869565.1"/>
    </source>
</evidence>